<name>A0A183PQI7_9TREM</name>
<evidence type="ECO:0000313" key="1">
    <source>
        <dbReference type="EMBL" id="VDP71882.1"/>
    </source>
</evidence>
<dbReference type="AlphaFoldDB" id="A0A183PQI7"/>
<reference evidence="1 2" key="1">
    <citation type="submission" date="2018-11" db="EMBL/GenBank/DDBJ databases">
        <authorList>
            <consortium name="Pathogen Informatics"/>
        </authorList>
    </citation>
    <scope>NUCLEOTIDE SEQUENCE [LARGE SCALE GENOMIC DNA]</scope>
    <source>
        <strain>Denwood</strain>
        <strain evidence="2">Zambia</strain>
    </source>
</reference>
<protein>
    <submittedName>
        <fullName evidence="1">Uncharacterized protein</fullName>
    </submittedName>
</protein>
<proteinExistence type="predicted"/>
<organism evidence="1 2">
    <name type="scientific">Schistosoma mattheei</name>
    <dbReference type="NCBI Taxonomy" id="31246"/>
    <lineage>
        <taxon>Eukaryota</taxon>
        <taxon>Metazoa</taxon>
        <taxon>Spiralia</taxon>
        <taxon>Lophotrochozoa</taxon>
        <taxon>Platyhelminthes</taxon>
        <taxon>Trematoda</taxon>
        <taxon>Digenea</taxon>
        <taxon>Strigeidida</taxon>
        <taxon>Schistosomatoidea</taxon>
        <taxon>Schistosomatidae</taxon>
        <taxon>Schistosoma</taxon>
    </lineage>
</organism>
<evidence type="ECO:0000313" key="2">
    <source>
        <dbReference type="Proteomes" id="UP000269396"/>
    </source>
</evidence>
<dbReference type="Proteomes" id="UP000269396">
    <property type="component" value="Unassembled WGS sequence"/>
</dbReference>
<gene>
    <name evidence="1" type="ORF">SMTD_LOCUS16623</name>
</gene>
<keyword evidence="2" id="KW-1185">Reference proteome</keyword>
<dbReference type="EMBL" id="UZAL01037447">
    <property type="protein sequence ID" value="VDP71882.1"/>
    <property type="molecule type" value="Genomic_DNA"/>
</dbReference>
<accession>A0A183PQI7</accession>
<sequence length="165" mass="18489">MSFRVSNHRLLSSRGPQPGSLQRPNRNTTDHRWTINQPEKNYAVTIFDQLSSPVNLKRQEELLLSNTSNNNNNNNNNCGQCNEINSNDGIADSQDNQISEELMMIAKAVGQFRRFLGIFCIHVLNFSPVKQGVPVILRELVLPGGFDLVSSSFTVRDVTTEPSES</sequence>